<dbReference type="InterPro" id="IPR015422">
    <property type="entry name" value="PyrdxlP-dep_Trfase_small"/>
</dbReference>
<gene>
    <name evidence="13" type="primary">ectB</name>
    <name evidence="13" type="ORF">F8O04_04005</name>
</gene>
<comment type="pathway">
    <text evidence="3 12">Amine and polyamine biosynthesis; ectoine biosynthesis; L-ectoine from L-aspartate 4-semialdehyde: step 1/3.</text>
</comment>
<dbReference type="CDD" id="cd00610">
    <property type="entry name" value="OAT_like"/>
    <property type="match status" value="1"/>
</dbReference>
<dbReference type="AlphaFoldDB" id="A0A6H9WR58"/>
<keyword evidence="7 12" id="KW-0032">Aminotransferase</keyword>
<comment type="similarity">
    <text evidence="4 11">Belongs to the class-III pyridoxal-phosphate-dependent aminotransferase family.</text>
</comment>
<protein>
    <recommendedName>
        <fullName evidence="6 12">Diaminobutyrate--2-oxoglutarate transaminase</fullName>
        <ecNumber evidence="5 12">2.6.1.76</ecNumber>
    </recommendedName>
    <alternativeName>
        <fullName evidence="12">DABA aminotransferase</fullName>
    </alternativeName>
</protein>
<dbReference type="Pfam" id="PF00202">
    <property type="entry name" value="Aminotran_3"/>
    <property type="match status" value="1"/>
</dbReference>
<dbReference type="NCBIfam" id="TIGR02407">
    <property type="entry name" value="ectoine_ectB"/>
    <property type="match status" value="1"/>
</dbReference>
<dbReference type="NCBIfam" id="NF006733">
    <property type="entry name" value="PRK09264.1"/>
    <property type="match status" value="1"/>
</dbReference>
<evidence type="ECO:0000256" key="8">
    <source>
        <dbReference type="ARBA" id="ARBA00022679"/>
    </source>
</evidence>
<keyword evidence="14" id="KW-1185">Reference proteome</keyword>
<dbReference type="InterPro" id="IPR015424">
    <property type="entry name" value="PyrdxlP-dep_Trfase"/>
</dbReference>
<proteinExistence type="inferred from homology"/>
<keyword evidence="9 11" id="KW-0663">Pyridoxal phosphate</keyword>
<dbReference type="EC" id="2.6.1.76" evidence="5 12"/>
<evidence type="ECO:0000256" key="10">
    <source>
        <dbReference type="ARBA" id="ARBA00049111"/>
    </source>
</evidence>
<name>A0A6H9WR58_9MICO</name>
<evidence type="ECO:0000256" key="5">
    <source>
        <dbReference type="ARBA" id="ARBA00013155"/>
    </source>
</evidence>
<dbReference type="RefSeq" id="WP_158028027.1">
    <property type="nucleotide sequence ID" value="NZ_BMHG01000001.1"/>
</dbReference>
<keyword evidence="8 12" id="KW-0808">Transferase</keyword>
<dbReference type="PANTHER" id="PTHR43552:SF2">
    <property type="entry name" value="DIAMINOBUTYRATE--2-OXOGLUTARATE TRANSAMINASE"/>
    <property type="match status" value="1"/>
</dbReference>
<comment type="cofactor">
    <cofactor evidence="1 12">
        <name>pyridoxal 5'-phosphate</name>
        <dbReference type="ChEBI" id="CHEBI:597326"/>
    </cofactor>
</comment>
<dbReference type="GO" id="GO:0030170">
    <property type="term" value="F:pyridoxal phosphate binding"/>
    <property type="evidence" value="ECO:0007669"/>
    <property type="project" value="InterPro"/>
</dbReference>
<comment type="function">
    <text evidence="2 12">Catalyzes reversively the conversion of L-aspartate beta-semialdehyde (ASA) to L-2,4-diaminobutyrate (DABA) by transamination with L-glutamate.</text>
</comment>
<dbReference type="GO" id="GO:0019491">
    <property type="term" value="P:ectoine biosynthetic process"/>
    <property type="evidence" value="ECO:0007669"/>
    <property type="project" value="UniProtKB-UniPathway"/>
</dbReference>
<dbReference type="SUPFAM" id="SSF53383">
    <property type="entry name" value="PLP-dependent transferases"/>
    <property type="match status" value="1"/>
</dbReference>
<evidence type="ECO:0000256" key="12">
    <source>
        <dbReference type="RuleBase" id="RU365034"/>
    </source>
</evidence>
<evidence type="ECO:0000256" key="4">
    <source>
        <dbReference type="ARBA" id="ARBA00008954"/>
    </source>
</evidence>
<dbReference type="GO" id="GO:0045303">
    <property type="term" value="F:diaminobutyrate-2-oxoglutarate transaminase activity"/>
    <property type="evidence" value="ECO:0007669"/>
    <property type="project" value="UniProtKB-EC"/>
</dbReference>
<evidence type="ECO:0000313" key="14">
    <source>
        <dbReference type="Proteomes" id="UP000431744"/>
    </source>
</evidence>
<dbReference type="InterPro" id="IPR005814">
    <property type="entry name" value="Aminotrans_3"/>
</dbReference>
<evidence type="ECO:0000256" key="6">
    <source>
        <dbReference type="ARBA" id="ARBA00014798"/>
    </source>
</evidence>
<dbReference type="Gene3D" id="3.40.640.10">
    <property type="entry name" value="Type I PLP-dependent aspartate aminotransferase-like (Major domain)"/>
    <property type="match status" value="1"/>
</dbReference>
<evidence type="ECO:0000256" key="1">
    <source>
        <dbReference type="ARBA" id="ARBA00001933"/>
    </source>
</evidence>
<evidence type="ECO:0000256" key="11">
    <source>
        <dbReference type="RuleBase" id="RU003560"/>
    </source>
</evidence>
<dbReference type="Proteomes" id="UP000431744">
    <property type="component" value="Unassembled WGS sequence"/>
</dbReference>
<dbReference type="EMBL" id="WBJY01000001">
    <property type="protein sequence ID" value="KAB1649437.1"/>
    <property type="molecule type" value="Genomic_DNA"/>
</dbReference>
<dbReference type="Gene3D" id="3.90.1150.10">
    <property type="entry name" value="Aspartate Aminotransferase, domain 1"/>
    <property type="match status" value="1"/>
</dbReference>
<evidence type="ECO:0000313" key="13">
    <source>
        <dbReference type="EMBL" id="KAB1649437.1"/>
    </source>
</evidence>
<evidence type="ECO:0000256" key="9">
    <source>
        <dbReference type="ARBA" id="ARBA00022898"/>
    </source>
</evidence>
<dbReference type="PIRSF" id="PIRSF000521">
    <property type="entry name" value="Transaminase_4ab_Lys_Orn"/>
    <property type="match status" value="1"/>
</dbReference>
<dbReference type="InterPro" id="IPR015421">
    <property type="entry name" value="PyrdxlP-dep_Trfase_major"/>
</dbReference>
<dbReference type="PROSITE" id="PS00600">
    <property type="entry name" value="AA_TRANSFER_CLASS_3"/>
    <property type="match status" value="1"/>
</dbReference>
<evidence type="ECO:0000256" key="3">
    <source>
        <dbReference type="ARBA" id="ARBA00004946"/>
    </source>
</evidence>
<organism evidence="13 14">
    <name type="scientific">Pseudoclavibacter endophyticus</name>
    <dbReference type="NCBI Taxonomy" id="1778590"/>
    <lineage>
        <taxon>Bacteria</taxon>
        <taxon>Bacillati</taxon>
        <taxon>Actinomycetota</taxon>
        <taxon>Actinomycetes</taxon>
        <taxon>Micrococcales</taxon>
        <taxon>Microbacteriaceae</taxon>
        <taxon>Pseudoclavibacter</taxon>
    </lineage>
</organism>
<comment type="caution">
    <text evidence="13">The sequence shown here is derived from an EMBL/GenBank/DDBJ whole genome shotgun (WGS) entry which is preliminary data.</text>
</comment>
<dbReference type="GO" id="GO:0047307">
    <property type="term" value="F:diaminobutyrate-pyruvate transaminase activity"/>
    <property type="evidence" value="ECO:0007669"/>
    <property type="project" value="InterPro"/>
</dbReference>
<evidence type="ECO:0000256" key="7">
    <source>
        <dbReference type="ARBA" id="ARBA00022576"/>
    </source>
</evidence>
<sequence length="423" mass="45133">MNVDVSTAALESNVRGYSRSWPIEFERGVGSTLVASDGTEYLDFFAGAGALNYGHNDPRLKQVLVDHLANDRLVHTLDTFTTARTDFIHTFKRLVLEPRGLDYTLMFPGPAGTTATEAALKLARKVTGRTNIVCFTDAFHGMTLGALAVTGNAKKRGGAGIPLAGGTVMPFDGYLGPGVDTLDYFESSLRDSSSGLDLPAGVIVETVQAEGGVNVASVAWLQRLRALCTEFELPLIVDDVQMGCGRTGGFFSFEEAGIVPDIVVLSKSISGFGIPMSLTMFHPHYDVWQPGEHNGTFRGIGLGFATAAEALRLFWTDDALEREVRRKGEHADERLRAIAASHPAAGLETRGRGLARGLVFPDPAVVEHITAACFGDGLVIETAGADDEVVKLLPALTIADEELDRGIDIIERATAKVLGDASA</sequence>
<accession>A0A6H9WR58</accession>
<dbReference type="InterPro" id="IPR004637">
    <property type="entry name" value="Dat"/>
</dbReference>
<dbReference type="OrthoDB" id="9801052at2"/>
<dbReference type="PANTHER" id="PTHR43552">
    <property type="entry name" value="DIAMINOBUTYRATE--2-OXOGLUTARATE AMINOTRANSFERASE"/>
    <property type="match status" value="1"/>
</dbReference>
<evidence type="ECO:0000256" key="2">
    <source>
        <dbReference type="ARBA" id="ARBA00002189"/>
    </source>
</evidence>
<reference evidence="13 14" key="1">
    <citation type="submission" date="2019-09" db="EMBL/GenBank/DDBJ databases">
        <title>Phylogeny of genus Pseudoclavibacter and closely related genus.</title>
        <authorList>
            <person name="Li Y."/>
        </authorList>
    </citation>
    <scope>NUCLEOTIDE SEQUENCE [LARGE SCALE GENOMIC DNA]</scope>
    <source>
        <strain evidence="13 14">EGI 60007</strain>
    </source>
</reference>
<comment type="catalytic activity">
    <reaction evidence="10 12">
        <text>L-2,4-diaminobutanoate + 2-oxoglutarate = L-aspartate 4-semialdehyde + L-glutamate</text>
        <dbReference type="Rhea" id="RHEA:11160"/>
        <dbReference type="ChEBI" id="CHEBI:16810"/>
        <dbReference type="ChEBI" id="CHEBI:29985"/>
        <dbReference type="ChEBI" id="CHEBI:58761"/>
        <dbReference type="ChEBI" id="CHEBI:537519"/>
        <dbReference type="EC" id="2.6.1.76"/>
    </reaction>
</comment>
<dbReference type="NCBIfam" id="TIGR00709">
    <property type="entry name" value="dat"/>
    <property type="match status" value="1"/>
</dbReference>
<dbReference type="UniPathway" id="UPA00067">
    <property type="reaction ID" value="UER00121"/>
</dbReference>
<dbReference type="InterPro" id="IPR049704">
    <property type="entry name" value="Aminotrans_3_PPA_site"/>
</dbReference>
<dbReference type="InterPro" id="IPR012773">
    <property type="entry name" value="Ectoine_EctB"/>
</dbReference>